<organism evidence="1 2">
    <name type="scientific">Meloidogyne enterolobii</name>
    <name type="common">Root-knot nematode worm</name>
    <name type="synonym">Meloidogyne mayaguensis</name>
    <dbReference type="NCBI Taxonomy" id="390850"/>
    <lineage>
        <taxon>Eukaryota</taxon>
        <taxon>Metazoa</taxon>
        <taxon>Ecdysozoa</taxon>
        <taxon>Nematoda</taxon>
        <taxon>Chromadorea</taxon>
        <taxon>Rhabditida</taxon>
        <taxon>Tylenchina</taxon>
        <taxon>Tylenchomorpha</taxon>
        <taxon>Tylenchoidea</taxon>
        <taxon>Meloidogynidae</taxon>
        <taxon>Meloidogyninae</taxon>
        <taxon>Meloidogyne</taxon>
    </lineage>
</organism>
<dbReference type="Proteomes" id="UP000580250">
    <property type="component" value="Unassembled WGS sequence"/>
</dbReference>
<evidence type="ECO:0000313" key="1">
    <source>
        <dbReference type="EMBL" id="CAD2197386.1"/>
    </source>
</evidence>
<comment type="caution">
    <text evidence="1">The sequence shown here is derived from an EMBL/GenBank/DDBJ whole genome shotgun (WGS) entry which is preliminary data.</text>
</comment>
<evidence type="ECO:0000313" key="2">
    <source>
        <dbReference type="Proteomes" id="UP000580250"/>
    </source>
</evidence>
<name>A0A6V7XDH4_MELEN</name>
<proteinExistence type="predicted"/>
<sequence length="63" mass="7662">MKKQAEENARLQQEARFRYEQEMARRRQAQQANLQFFWNNFLGGMNNGYGFFPLVEINFKTIR</sequence>
<dbReference type="AlphaFoldDB" id="A0A6V7XDH4"/>
<gene>
    <name evidence="1" type="ORF">MENT_LOCUS50626</name>
</gene>
<dbReference type="EMBL" id="CAJEWN010001427">
    <property type="protein sequence ID" value="CAD2197386.1"/>
    <property type="molecule type" value="Genomic_DNA"/>
</dbReference>
<accession>A0A6V7XDH4</accession>
<reference evidence="1 2" key="1">
    <citation type="submission" date="2020-08" db="EMBL/GenBank/DDBJ databases">
        <authorList>
            <person name="Koutsovoulos G."/>
            <person name="Danchin GJ E."/>
        </authorList>
    </citation>
    <scope>NUCLEOTIDE SEQUENCE [LARGE SCALE GENOMIC DNA]</scope>
</reference>
<protein>
    <submittedName>
        <fullName evidence="1">Uncharacterized protein</fullName>
    </submittedName>
</protein>